<name>A0A9Q1H9X0_HOLLE</name>
<evidence type="ECO:0000256" key="8">
    <source>
        <dbReference type="ARBA" id="ARBA00023128"/>
    </source>
</evidence>
<evidence type="ECO:0000313" key="10">
    <source>
        <dbReference type="EMBL" id="KAJ8037828.1"/>
    </source>
</evidence>
<keyword evidence="6" id="KW-0999">Mitochondrion inner membrane</keyword>
<evidence type="ECO:0000256" key="3">
    <source>
        <dbReference type="ARBA" id="ARBA00014109"/>
    </source>
</evidence>
<accession>A0A9Q1H9X0</accession>
<dbReference type="GO" id="GO:0005743">
    <property type="term" value="C:mitochondrial inner membrane"/>
    <property type="evidence" value="ECO:0007669"/>
    <property type="project" value="UniProtKB-SubCell"/>
</dbReference>
<protein>
    <recommendedName>
        <fullName evidence="3">NADH dehydrogenase [ubiquinone] 1 beta subcomplex subunit 10</fullName>
    </recommendedName>
</protein>
<evidence type="ECO:0000256" key="1">
    <source>
        <dbReference type="ARBA" id="ARBA00004443"/>
    </source>
</evidence>
<keyword evidence="9" id="KW-0472">Membrane</keyword>
<dbReference type="InterPro" id="IPR039993">
    <property type="entry name" value="NDUFB10"/>
</dbReference>
<gene>
    <name evidence="10" type="ORF">HOLleu_18746</name>
</gene>
<keyword evidence="5" id="KW-0679">Respiratory chain</keyword>
<dbReference type="OrthoDB" id="6017729at2759"/>
<dbReference type="EMBL" id="JAIZAY010000008">
    <property type="protein sequence ID" value="KAJ8037828.1"/>
    <property type="molecule type" value="Genomic_DNA"/>
</dbReference>
<keyword evidence="7" id="KW-0249">Electron transport</keyword>
<organism evidence="10 11">
    <name type="scientific">Holothuria leucospilota</name>
    <name type="common">Black long sea cucumber</name>
    <name type="synonym">Mertensiothuria leucospilota</name>
    <dbReference type="NCBI Taxonomy" id="206669"/>
    <lineage>
        <taxon>Eukaryota</taxon>
        <taxon>Metazoa</taxon>
        <taxon>Echinodermata</taxon>
        <taxon>Eleutherozoa</taxon>
        <taxon>Echinozoa</taxon>
        <taxon>Holothuroidea</taxon>
        <taxon>Aspidochirotacea</taxon>
        <taxon>Aspidochirotida</taxon>
        <taxon>Holothuriidae</taxon>
        <taxon>Holothuria</taxon>
    </lineage>
</organism>
<evidence type="ECO:0000256" key="4">
    <source>
        <dbReference type="ARBA" id="ARBA00022448"/>
    </source>
</evidence>
<sequence length="149" mass="17766">MSSDGFLNKLIYYTIDGPVTAIRGFVERQQSKHEPFYYYHRRYRRVPGIEDCPVDDQVCIFEADMQFARDRKVEQQIIQILRTELNTCYDREGVNAHQVCKKELADFEEASDNYETKYGDLGYTKSAYRCLLKQKQRMLRERLREREAG</sequence>
<dbReference type="AlphaFoldDB" id="A0A9Q1H9X0"/>
<keyword evidence="11" id="KW-1185">Reference proteome</keyword>
<dbReference type="PANTHER" id="PTHR13094:SF1">
    <property type="entry name" value="NADH DEHYDROGENASE [UBIQUINONE] 1 BETA SUBCOMPLEX SUBUNIT 10"/>
    <property type="match status" value="1"/>
</dbReference>
<dbReference type="PANTHER" id="PTHR13094">
    <property type="entry name" value="NADH-UBIQUINONE OXIDOREDUCTASE PDSW SUBUNIT"/>
    <property type="match status" value="1"/>
</dbReference>
<evidence type="ECO:0000256" key="5">
    <source>
        <dbReference type="ARBA" id="ARBA00022660"/>
    </source>
</evidence>
<dbReference type="GO" id="GO:0045271">
    <property type="term" value="C:respiratory chain complex I"/>
    <property type="evidence" value="ECO:0007669"/>
    <property type="project" value="UniProtKB-ARBA"/>
</dbReference>
<comment type="similarity">
    <text evidence="2">Belongs to the complex I NDUFB10 subunit family.</text>
</comment>
<comment type="caution">
    <text evidence="10">The sequence shown here is derived from an EMBL/GenBank/DDBJ whole genome shotgun (WGS) entry which is preliminary data.</text>
</comment>
<dbReference type="InterPro" id="IPR019377">
    <property type="entry name" value="NADH_UbQ_OxRdtase_su10"/>
</dbReference>
<evidence type="ECO:0000256" key="2">
    <source>
        <dbReference type="ARBA" id="ARBA00008317"/>
    </source>
</evidence>
<comment type="subcellular location">
    <subcellularLocation>
        <location evidence="1">Mitochondrion inner membrane</location>
        <topology evidence="1">Peripheral membrane protein</topology>
        <orientation evidence="1">Matrix side</orientation>
    </subcellularLocation>
</comment>
<evidence type="ECO:0000313" key="11">
    <source>
        <dbReference type="Proteomes" id="UP001152320"/>
    </source>
</evidence>
<reference evidence="10" key="1">
    <citation type="submission" date="2021-10" db="EMBL/GenBank/DDBJ databases">
        <title>Tropical sea cucumber genome reveals ecological adaptation and Cuvierian tubules defense mechanism.</title>
        <authorList>
            <person name="Chen T."/>
        </authorList>
    </citation>
    <scope>NUCLEOTIDE SEQUENCE</scope>
    <source>
        <strain evidence="10">Nanhai2018</strain>
        <tissue evidence="10">Muscle</tissue>
    </source>
</reference>
<dbReference type="Proteomes" id="UP001152320">
    <property type="component" value="Chromosome 8"/>
</dbReference>
<evidence type="ECO:0000256" key="6">
    <source>
        <dbReference type="ARBA" id="ARBA00022792"/>
    </source>
</evidence>
<keyword evidence="4" id="KW-0813">Transport</keyword>
<evidence type="ECO:0000256" key="7">
    <source>
        <dbReference type="ARBA" id="ARBA00022982"/>
    </source>
</evidence>
<keyword evidence="8" id="KW-0496">Mitochondrion</keyword>
<proteinExistence type="inferred from homology"/>
<dbReference type="Pfam" id="PF10249">
    <property type="entry name" value="NDUFB10"/>
    <property type="match status" value="1"/>
</dbReference>
<evidence type="ECO:0000256" key="9">
    <source>
        <dbReference type="ARBA" id="ARBA00023136"/>
    </source>
</evidence>